<dbReference type="PANTHER" id="PTHR32089:SF112">
    <property type="entry name" value="LYSOZYME-LIKE PROTEIN-RELATED"/>
    <property type="match status" value="1"/>
</dbReference>
<dbReference type="SMART" id="SM00304">
    <property type="entry name" value="HAMP"/>
    <property type="match status" value="1"/>
</dbReference>
<evidence type="ECO:0008006" key="9">
    <source>
        <dbReference type="Google" id="ProtNLM"/>
    </source>
</evidence>
<keyword evidence="4" id="KW-1133">Transmembrane helix</keyword>
<evidence type="ECO:0000259" key="5">
    <source>
        <dbReference type="PROSITE" id="PS50111"/>
    </source>
</evidence>
<dbReference type="InterPro" id="IPR003660">
    <property type="entry name" value="HAMP_dom"/>
</dbReference>
<dbReference type="SUPFAM" id="SSF58104">
    <property type="entry name" value="Methyl-accepting chemotaxis protein (MCP) signaling domain"/>
    <property type="match status" value="1"/>
</dbReference>
<dbReference type="KEGG" id="anr:Ana3638_21545"/>
<dbReference type="RefSeq" id="WP_161839870.1">
    <property type="nucleotide sequence ID" value="NZ_CP048000.1"/>
</dbReference>
<dbReference type="Proteomes" id="UP000464314">
    <property type="component" value="Chromosome"/>
</dbReference>
<dbReference type="PANTHER" id="PTHR32089">
    <property type="entry name" value="METHYL-ACCEPTING CHEMOTAXIS PROTEIN MCPB"/>
    <property type="match status" value="1"/>
</dbReference>
<dbReference type="CDD" id="cd11386">
    <property type="entry name" value="MCP_signal"/>
    <property type="match status" value="1"/>
</dbReference>
<evidence type="ECO:0000256" key="2">
    <source>
        <dbReference type="ARBA" id="ARBA00029447"/>
    </source>
</evidence>
<evidence type="ECO:0000256" key="1">
    <source>
        <dbReference type="ARBA" id="ARBA00023224"/>
    </source>
</evidence>
<dbReference type="SMART" id="SM00283">
    <property type="entry name" value="MA"/>
    <property type="match status" value="1"/>
</dbReference>
<protein>
    <recommendedName>
        <fullName evidence="9">Methyl-accepting chemotaxis protein</fullName>
    </recommendedName>
</protein>
<dbReference type="CDD" id="cd06225">
    <property type="entry name" value="HAMP"/>
    <property type="match status" value="1"/>
</dbReference>
<dbReference type="Gene3D" id="1.10.8.500">
    <property type="entry name" value="HAMP domain in histidine kinase"/>
    <property type="match status" value="1"/>
</dbReference>
<dbReference type="Gene3D" id="1.10.287.950">
    <property type="entry name" value="Methyl-accepting chemotaxis protein"/>
    <property type="match status" value="1"/>
</dbReference>
<feature type="domain" description="HAMP" evidence="6">
    <location>
        <begin position="359"/>
        <end position="411"/>
    </location>
</feature>
<comment type="similarity">
    <text evidence="2">Belongs to the methyl-accepting chemotaxis (MCP) protein family.</text>
</comment>
<organism evidence="7 8">
    <name type="scientific">Anaerocolumna sedimenticola</name>
    <dbReference type="NCBI Taxonomy" id="2696063"/>
    <lineage>
        <taxon>Bacteria</taxon>
        <taxon>Bacillati</taxon>
        <taxon>Bacillota</taxon>
        <taxon>Clostridia</taxon>
        <taxon>Lachnospirales</taxon>
        <taxon>Lachnospiraceae</taxon>
        <taxon>Anaerocolumna</taxon>
    </lineage>
</organism>
<name>A0A6P1TU84_9FIRM</name>
<feature type="domain" description="Methyl-accepting transducer" evidence="5">
    <location>
        <begin position="430"/>
        <end position="680"/>
    </location>
</feature>
<keyword evidence="4" id="KW-0472">Membrane</keyword>
<keyword evidence="4" id="KW-0812">Transmembrane</keyword>
<evidence type="ECO:0000313" key="7">
    <source>
        <dbReference type="EMBL" id="QHQ63048.1"/>
    </source>
</evidence>
<sequence length="716" mass="78862">MNKMNLKKKEKRLRKEKGLKKPHNKFGIRQKLILGFLIPVLFIVILGFISYTKASQGLLSNYEQATKNTINMATEYMNFGLSTVDSIALQYTEDKDIGYYAQGVTNNTDSMRNIFIKSTDRELMKKVDLEQLIENIHIITPSGIPVLTSSNKIVDGFYKELTQAEEGKFLSDSGLEFYWVGKHPLIDSKFGLDTDKYAFSLYRPFPSKDSGVIIDVSREEIINFLRKLELGKGSIVGLVTPEGSEILTEDLGASEKNEEKESAATAVISDKNKDFQFNSQKYFKESMKSEVSAGSKYVKYKSEDYLYLYSKIGGTGVTICGLVPKASFMQQANDIKSITVILVLIACLIAAGIGMYLSFGIGRSLKSINNNLKQISEGDLTVQVSSKHRDEFTVLAGNITEMLNNMRHLIQKVTHVSGLVSGSAQNVMHTSENIAAASGNISTAINEIGNGISAQAQDSQNCLMQMDELSGKITAVNENLGEIEKVTDNTKYMISQGITTMEELSRQSEATNNITKYVVDNITALEAKSYSIDKIIQVINQIADQTNLLALNASIEAARAGDAGRGFSVVADEIRKLAEQSVQAANEIRKVIEEITKQTSETVITAREAENIVEKQNHIVENTIQSFHNMNSGVEKLISSLTVISQNMKNMDSARTGTLNAVESISAIAEETLANSDMVEDTVNTQNTSVKALEDASKVLGENAKELNEAINLFRV</sequence>
<evidence type="ECO:0000256" key="4">
    <source>
        <dbReference type="SAM" id="Phobius"/>
    </source>
</evidence>
<gene>
    <name evidence="7" type="ORF">Ana3638_21545</name>
</gene>
<evidence type="ECO:0000256" key="3">
    <source>
        <dbReference type="PROSITE-ProRule" id="PRU00284"/>
    </source>
</evidence>
<dbReference type="Pfam" id="PF00672">
    <property type="entry name" value="HAMP"/>
    <property type="match status" value="1"/>
</dbReference>
<proteinExistence type="inferred from homology"/>
<evidence type="ECO:0000259" key="6">
    <source>
        <dbReference type="PROSITE" id="PS50885"/>
    </source>
</evidence>
<evidence type="ECO:0000313" key="8">
    <source>
        <dbReference type="Proteomes" id="UP000464314"/>
    </source>
</evidence>
<dbReference type="Gene3D" id="3.30.450.20">
    <property type="entry name" value="PAS domain"/>
    <property type="match status" value="1"/>
</dbReference>
<dbReference type="GO" id="GO:0007165">
    <property type="term" value="P:signal transduction"/>
    <property type="evidence" value="ECO:0007669"/>
    <property type="project" value="UniProtKB-KW"/>
</dbReference>
<dbReference type="EMBL" id="CP048000">
    <property type="protein sequence ID" value="QHQ63048.1"/>
    <property type="molecule type" value="Genomic_DNA"/>
</dbReference>
<keyword evidence="8" id="KW-1185">Reference proteome</keyword>
<accession>A0A6P1TU84</accession>
<dbReference type="InterPro" id="IPR004089">
    <property type="entry name" value="MCPsignal_dom"/>
</dbReference>
<dbReference type="Pfam" id="PF00015">
    <property type="entry name" value="MCPsignal"/>
    <property type="match status" value="1"/>
</dbReference>
<keyword evidence="1 3" id="KW-0807">Transducer</keyword>
<reference evidence="7 8" key="1">
    <citation type="submission" date="2020-01" db="EMBL/GenBank/DDBJ databases">
        <title>Genome analysis of Anaerocolumna sp. CBA3638.</title>
        <authorList>
            <person name="Kim J."/>
            <person name="Roh S.W."/>
        </authorList>
    </citation>
    <scope>NUCLEOTIDE SEQUENCE [LARGE SCALE GENOMIC DNA]</scope>
    <source>
        <strain evidence="7 8">CBA3638</strain>
    </source>
</reference>
<dbReference type="GO" id="GO:0016020">
    <property type="term" value="C:membrane"/>
    <property type="evidence" value="ECO:0007669"/>
    <property type="project" value="InterPro"/>
</dbReference>
<dbReference type="PROSITE" id="PS50111">
    <property type="entry name" value="CHEMOTAXIS_TRANSDUC_2"/>
    <property type="match status" value="1"/>
</dbReference>
<feature type="transmembrane region" description="Helical" evidence="4">
    <location>
        <begin position="338"/>
        <end position="359"/>
    </location>
</feature>
<dbReference type="AlphaFoldDB" id="A0A6P1TU84"/>
<dbReference type="PROSITE" id="PS50885">
    <property type="entry name" value="HAMP"/>
    <property type="match status" value="1"/>
</dbReference>